<evidence type="ECO:0008006" key="3">
    <source>
        <dbReference type="Google" id="ProtNLM"/>
    </source>
</evidence>
<keyword evidence="2" id="KW-1185">Reference proteome</keyword>
<sequence length="134" mass="14668">MSIRAHKKAILAFLEQHLPGSVFDSYDAAAATGVSARRYAVVFIAKTAAAQHRYTSGQTRHTYTVTIHSVGDSIESCQWVQDKTDALTGAVLAVPGRDLHPVRFVTSKLPQLDTDSDKPMFFAVTQFDLVSDPM</sequence>
<name>A0A840DPL9_9MICO</name>
<evidence type="ECO:0000313" key="2">
    <source>
        <dbReference type="Proteomes" id="UP000571183"/>
    </source>
</evidence>
<proteinExistence type="predicted"/>
<dbReference type="RefSeq" id="WP_183304968.1">
    <property type="nucleotide sequence ID" value="NZ_JACIFD010000014.1"/>
</dbReference>
<dbReference type="AlphaFoldDB" id="A0A840DPL9"/>
<reference evidence="1" key="1">
    <citation type="submission" date="2020-08" db="EMBL/GenBank/DDBJ databases">
        <title>Sequencing the genomes of 1000 actinobacteria strains.</title>
        <authorList>
            <person name="Klenk H.-P."/>
        </authorList>
    </citation>
    <scope>NUCLEOTIDE SEQUENCE [LARGE SCALE GENOMIC DNA]</scope>
    <source>
        <strain evidence="1">DSM 27064</strain>
    </source>
</reference>
<evidence type="ECO:0000313" key="1">
    <source>
        <dbReference type="EMBL" id="MBB4072047.1"/>
    </source>
</evidence>
<protein>
    <recommendedName>
        <fullName evidence="3">DUF3168 domain-containing protein</fullName>
    </recommendedName>
</protein>
<dbReference type="Proteomes" id="UP000571183">
    <property type="component" value="Unassembled WGS sequence"/>
</dbReference>
<accession>A0A840DPL9</accession>
<organism evidence="1 2">
    <name type="scientific">Canibacter oris</name>
    <dbReference type="NCBI Taxonomy" id="1365628"/>
    <lineage>
        <taxon>Bacteria</taxon>
        <taxon>Bacillati</taxon>
        <taxon>Actinomycetota</taxon>
        <taxon>Actinomycetes</taxon>
        <taxon>Micrococcales</taxon>
        <taxon>Microbacteriaceae</taxon>
        <taxon>Canibacter</taxon>
    </lineage>
</organism>
<comment type="caution">
    <text evidence="1">The sequence shown here is derived from an EMBL/GenBank/DDBJ whole genome shotgun (WGS) entry which is preliminary data.</text>
</comment>
<dbReference type="EMBL" id="JACIFD010000014">
    <property type="protein sequence ID" value="MBB4072047.1"/>
    <property type="molecule type" value="Genomic_DNA"/>
</dbReference>
<gene>
    <name evidence="1" type="ORF">F5897_001370</name>
</gene>